<keyword evidence="5" id="KW-0812">Transmembrane</keyword>
<evidence type="ECO:0000256" key="1">
    <source>
        <dbReference type="ARBA" id="ARBA00004442"/>
    </source>
</evidence>
<dbReference type="Gene3D" id="1.20.1600.10">
    <property type="entry name" value="Outer membrane efflux proteins (OEP)"/>
    <property type="match status" value="1"/>
</dbReference>
<keyword evidence="3" id="KW-0813">Transport</keyword>
<keyword evidence="4" id="KW-1134">Transmembrane beta strand</keyword>
<dbReference type="RefSeq" id="WP_112566219.1">
    <property type="nucleotide sequence ID" value="NZ_CP043450.1"/>
</dbReference>
<dbReference type="GO" id="GO:0015562">
    <property type="term" value="F:efflux transmembrane transporter activity"/>
    <property type="evidence" value="ECO:0007669"/>
    <property type="project" value="InterPro"/>
</dbReference>
<proteinExistence type="inferred from homology"/>
<keyword evidence="10" id="KW-1185">Reference proteome</keyword>
<dbReference type="InterPro" id="IPR003423">
    <property type="entry name" value="OMP_efflux"/>
</dbReference>
<comment type="subcellular location">
    <subcellularLocation>
        <location evidence="1">Cell outer membrane</location>
    </subcellularLocation>
</comment>
<dbReference type="PANTHER" id="PTHR30026">
    <property type="entry name" value="OUTER MEMBRANE PROTEIN TOLC"/>
    <property type="match status" value="1"/>
</dbReference>
<keyword evidence="7" id="KW-0998">Cell outer membrane</keyword>
<dbReference type="KEGG" id="mrub:DEO27_011425"/>
<evidence type="ECO:0000313" key="9">
    <source>
        <dbReference type="EMBL" id="QEM10604.1"/>
    </source>
</evidence>
<accession>A0A5C1HXX7</accession>
<keyword evidence="6" id="KW-0472">Membrane</keyword>
<evidence type="ECO:0000256" key="6">
    <source>
        <dbReference type="ARBA" id="ARBA00023136"/>
    </source>
</evidence>
<dbReference type="Proteomes" id="UP000251402">
    <property type="component" value="Chromosome"/>
</dbReference>
<evidence type="ECO:0000256" key="7">
    <source>
        <dbReference type="ARBA" id="ARBA00023237"/>
    </source>
</evidence>
<comment type="similarity">
    <text evidence="2">Belongs to the outer membrane factor (OMF) (TC 1.B.17) family.</text>
</comment>
<dbReference type="PANTHER" id="PTHR30026:SF23">
    <property type="entry name" value="TO APRF-PUTATIVE OUTER MEMBRANE EFFLUX PROTEIN OR SECRETED ALKALINE PHOSPHATASE-RELATED"/>
    <property type="match status" value="1"/>
</dbReference>
<evidence type="ECO:0000256" key="3">
    <source>
        <dbReference type="ARBA" id="ARBA00022448"/>
    </source>
</evidence>
<evidence type="ECO:0000256" key="8">
    <source>
        <dbReference type="SAM" id="SignalP"/>
    </source>
</evidence>
<protein>
    <submittedName>
        <fullName evidence="9">Transporter</fullName>
    </submittedName>
</protein>
<feature type="chain" id="PRO_5022882979" evidence="8">
    <location>
        <begin position="26"/>
        <end position="483"/>
    </location>
</feature>
<feature type="signal peptide" evidence="8">
    <location>
        <begin position="1"/>
        <end position="25"/>
    </location>
</feature>
<dbReference type="InterPro" id="IPR051906">
    <property type="entry name" value="TolC-like"/>
</dbReference>
<dbReference type="AlphaFoldDB" id="A0A5C1HXX7"/>
<dbReference type="EMBL" id="CP043450">
    <property type="protein sequence ID" value="QEM10604.1"/>
    <property type="molecule type" value="Genomic_DNA"/>
</dbReference>
<dbReference type="Pfam" id="PF02321">
    <property type="entry name" value="OEP"/>
    <property type="match status" value="1"/>
</dbReference>
<sequence>MNIKLKRYLTALFCVLMLYITGASAQTAGNNGVFALADLEEIVFRNHPIVKQAALLSEAAKANVLQSLGYFDPALKASFARKIFGGTEYYNNWGGELKVPLYVAGADLKVGYERNIGAYTAPETRTGTNGLSAIGLSIPLGQGLLIDARRSTLWQAKAMVSYAEADQVKQINTIWYAAAKDYWNWYYTYREYMLVKEGVDLANKRFKAVSRQTLMGDKPAIDSVEAAIIVQDRLLQLEKSTIEMQNALLVLSNHLWNEEGQPLELPKHAEPQTVNERITLPGNMALDTLLGQARQQHPELIKLRSKGSQLDIERRYRVEAMKPKINITGALVSSRRDFNSYVPDYYDFKWNNYKIGLEFAFPLFLRAERGKLREVKIKQQQVNYDLQQSGREIGNNIMASYNSLNAYKSQLGIQVQSINNQQTLLSGELQKFDLGESTLFLINSRESKLIDMKIKRENLIAGYQKTLAELYYKAGSRQNQSNL</sequence>
<reference evidence="9" key="1">
    <citation type="submission" date="2019-08" db="EMBL/GenBank/DDBJ databases">
        <title>Comparative genome analysis confer to the adaptation heavy metal polluted environment.</title>
        <authorList>
            <person name="Li Y."/>
        </authorList>
    </citation>
    <scope>NUCLEOTIDE SEQUENCE [LARGE SCALE GENOMIC DNA]</scope>
    <source>
        <strain evidence="9">P1</strain>
    </source>
</reference>
<organism evidence="9 10">
    <name type="scientific">Mucilaginibacter rubeus</name>
    <dbReference type="NCBI Taxonomy" id="2027860"/>
    <lineage>
        <taxon>Bacteria</taxon>
        <taxon>Pseudomonadati</taxon>
        <taxon>Bacteroidota</taxon>
        <taxon>Sphingobacteriia</taxon>
        <taxon>Sphingobacteriales</taxon>
        <taxon>Sphingobacteriaceae</taxon>
        <taxon>Mucilaginibacter</taxon>
    </lineage>
</organism>
<dbReference type="GO" id="GO:0009279">
    <property type="term" value="C:cell outer membrane"/>
    <property type="evidence" value="ECO:0007669"/>
    <property type="project" value="UniProtKB-SubCell"/>
</dbReference>
<dbReference type="SUPFAM" id="SSF56954">
    <property type="entry name" value="Outer membrane efflux proteins (OEP)"/>
    <property type="match status" value="1"/>
</dbReference>
<evidence type="ECO:0000256" key="2">
    <source>
        <dbReference type="ARBA" id="ARBA00007613"/>
    </source>
</evidence>
<evidence type="ECO:0000256" key="5">
    <source>
        <dbReference type="ARBA" id="ARBA00022692"/>
    </source>
</evidence>
<keyword evidence="8" id="KW-0732">Signal</keyword>
<dbReference type="OrthoDB" id="581172at2"/>
<gene>
    <name evidence="9" type="ORF">DEO27_011425</name>
</gene>
<dbReference type="GO" id="GO:0015288">
    <property type="term" value="F:porin activity"/>
    <property type="evidence" value="ECO:0007669"/>
    <property type="project" value="TreeGrafter"/>
</dbReference>
<evidence type="ECO:0000256" key="4">
    <source>
        <dbReference type="ARBA" id="ARBA00022452"/>
    </source>
</evidence>
<dbReference type="GO" id="GO:1990281">
    <property type="term" value="C:efflux pump complex"/>
    <property type="evidence" value="ECO:0007669"/>
    <property type="project" value="TreeGrafter"/>
</dbReference>
<evidence type="ECO:0000313" key="10">
    <source>
        <dbReference type="Proteomes" id="UP000251402"/>
    </source>
</evidence>
<name>A0A5C1HXX7_9SPHI</name>